<dbReference type="InterPro" id="IPR006365">
    <property type="entry name" value="Cbl_synth_CobL"/>
</dbReference>
<dbReference type="InterPro" id="IPR012818">
    <property type="entry name" value="CbiE"/>
</dbReference>
<keyword evidence="5" id="KW-0949">S-adenosyl-L-methionine</keyword>
<keyword evidence="2" id="KW-0169">Cobalamin biosynthesis</keyword>
<dbReference type="Pfam" id="PF00590">
    <property type="entry name" value="TP_methylase"/>
    <property type="match status" value="1"/>
</dbReference>
<dbReference type="Proteomes" id="UP000199017">
    <property type="component" value="Unassembled WGS sequence"/>
</dbReference>
<dbReference type="InterPro" id="IPR035996">
    <property type="entry name" value="4pyrrol_Methylase_sf"/>
</dbReference>
<keyword evidence="4 7" id="KW-0808">Transferase</keyword>
<dbReference type="SUPFAM" id="SSF53790">
    <property type="entry name" value="Tetrapyrrole methylase"/>
    <property type="match status" value="1"/>
</dbReference>
<sequence>MTIKVIGIGEDGKEGLLPLYHEWIYNSERLAGGHRQLSFFPEYKGEKVILEGGLKQKIDSWKSNPKDTVVLASGDPLFYGIGAYLSKKLPDVTTYPALSSLQLAFARIKESWQDAEFLSVHGRSLKGLAQKISGQKKVCLLTDKKNTPAVLARYLLHYGMKEYEMCIAEHLGGENEKVQWLSLEEAAGYEAEPLNVVILKAENPKPKPSIGIADDLFKQRKPDKGLITKKEVRVLSLSALNLKKDSTVWDIGACTGSVAIEAAHICTEGSVYAIEKNEADIEYAKENAAVLRADIHLHHGKAPENMEEWPAPDAVFLGGTGGNINKLLTLCVEKMHPHGRIVLNAATIETLHEAQDILKQLGCEVDITMAHLARSKPILHMTRFEGLNPVYIITAKQKEMTE</sequence>
<gene>
    <name evidence="7" type="ORF">SAMN05216352_101366</name>
</gene>
<comment type="pathway">
    <text evidence="1">Cofactor biosynthesis; adenosylcobalamin biosynthesis.</text>
</comment>
<dbReference type="Gene3D" id="3.40.50.150">
    <property type="entry name" value="Vaccinia Virus protein VP39"/>
    <property type="match status" value="1"/>
</dbReference>
<evidence type="ECO:0000313" key="8">
    <source>
        <dbReference type="Proteomes" id="UP000199017"/>
    </source>
</evidence>
<keyword evidence="8" id="KW-1185">Reference proteome</keyword>
<proteinExistence type="predicted"/>
<dbReference type="NCBIfam" id="TIGR02469">
    <property type="entry name" value="CbiT"/>
    <property type="match status" value="1"/>
</dbReference>
<accession>A0A1G8CLM2</accession>
<dbReference type="InterPro" id="IPR050714">
    <property type="entry name" value="Cobalamin_biosynth_MTase"/>
</dbReference>
<reference evidence="7 8" key="1">
    <citation type="submission" date="2016-10" db="EMBL/GenBank/DDBJ databases">
        <authorList>
            <person name="de Groot N.N."/>
        </authorList>
    </citation>
    <scope>NUCLEOTIDE SEQUENCE [LARGE SCALE GENOMIC DNA]</scope>
    <source>
        <strain evidence="8">P4B,CCM 7963,CECT 7998,DSM 25260,IBRC-M 10614,KCTC 13821</strain>
    </source>
</reference>
<dbReference type="SUPFAM" id="SSF53335">
    <property type="entry name" value="S-adenosyl-L-methionine-dependent methyltransferases"/>
    <property type="match status" value="1"/>
</dbReference>
<evidence type="ECO:0000256" key="5">
    <source>
        <dbReference type="ARBA" id="ARBA00022691"/>
    </source>
</evidence>
<dbReference type="PIRSF" id="PIRSF036428">
    <property type="entry name" value="CobL"/>
    <property type="match status" value="1"/>
</dbReference>
<dbReference type="Gene3D" id="3.40.1010.10">
    <property type="entry name" value="Cobalt-precorrin-4 Transmethylase, Domain 1"/>
    <property type="match status" value="1"/>
</dbReference>
<organism evidence="7 8">
    <name type="scientific">Alteribacillus bidgolensis</name>
    <dbReference type="NCBI Taxonomy" id="930129"/>
    <lineage>
        <taxon>Bacteria</taxon>
        <taxon>Bacillati</taxon>
        <taxon>Bacillota</taxon>
        <taxon>Bacilli</taxon>
        <taxon>Bacillales</taxon>
        <taxon>Bacillaceae</taxon>
        <taxon>Alteribacillus</taxon>
    </lineage>
</organism>
<dbReference type="OrthoDB" id="9780707at2"/>
<dbReference type="GO" id="GO:0009236">
    <property type="term" value="P:cobalamin biosynthetic process"/>
    <property type="evidence" value="ECO:0007669"/>
    <property type="project" value="UniProtKB-UniPathway"/>
</dbReference>
<evidence type="ECO:0000256" key="2">
    <source>
        <dbReference type="ARBA" id="ARBA00022573"/>
    </source>
</evidence>
<dbReference type="CDD" id="cd11644">
    <property type="entry name" value="Precorrin-6Y-MT"/>
    <property type="match status" value="1"/>
</dbReference>
<dbReference type="InterPro" id="IPR029063">
    <property type="entry name" value="SAM-dependent_MTases_sf"/>
</dbReference>
<dbReference type="GO" id="GO:0008276">
    <property type="term" value="F:protein methyltransferase activity"/>
    <property type="evidence" value="ECO:0007669"/>
    <property type="project" value="InterPro"/>
</dbReference>
<feature type="domain" description="Tetrapyrrole methylase" evidence="6">
    <location>
        <begin position="65"/>
        <end position="186"/>
    </location>
</feature>
<dbReference type="GO" id="GO:0032259">
    <property type="term" value="P:methylation"/>
    <property type="evidence" value="ECO:0007669"/>
    <property type="project" value="UniProtKB-KW"/>
</dbReference>
<dbReference type="RefSeq" id="WP_091580039.1">
    <property type="nucleotide sequence ID" value="NZ_FNDU01000001.1"/>
</dbReference>
<evidence type="ECO:0000256" key="3">
    <source>
        <dbReference type="ARBA" id="ARBA00022603"/>
    </source>
</evidence>
<dbReference type="PANTHER" id="PTHR43182:SF1">
    <property type="entry name" value="COBALT-PRECORRIN-7 C(5)-METHYLTRANSFERASE"/>
    <property type="match status" value="1"/>
</dbReference>
<dbReference type="PANTHER" id="PTHR43182">
    <property type="entry name" value="COBALT-PRECORRIN-6B C(15)-METHYLTRANSFERASE (DECARBOXYLATING)"/>
    <property type="match status" value="1"/>
</dbReference>
<dbReference type="EMBL" id="FNDU01000001">
    <property type="protein sequence ID" value="SDH46292.1"/>
    <property type="molecule type" value="Genomic_DNA"/>
</dbReference>
<evidence type="ECO:0000256" key="4">
    <source>
        <dbReference type="ARBA" id="ARBA00022679"/>
    </source>
</evidence>
<dbReference type="InterPro" id="IPR014008">
    <property type="entry name" value="Cbl_synth_MTase_CbiT"/>
</dbReference>
<dbReference type="STRING" id="930129.SAMN05216352_101366"/>
<dbReference type="InterPro" id="IPR014777">
    <property type="entry name" value="4pyrrole_Mease_sub1"/>
</dbReference>
<protein>
    <submittedName>
        <fullName evidence="7">Precorrin-6Y C5,15-methyltransferase (Decarboxylating)</fullName>
    </submittedName>
</protein>
<dbReference type="Gene3D" id="3.30.950.10">
    <property type="entry name" value="Methyltransferase, Cobalt-precorrin-4 Transmethylase, Domain 2"/>
    <property type="match status" value="1"/>
</dbReference>
<dbReference type="AlphaFoldDB" id="A0A1G8CLM2"/>
<evidence type="ECO:0000259" key="6">
    <source>
        <dbReference type="Pfam" id="PF00590"/>
    </source>
</evidence>
<dbReference type="UniPathway" id="UPA00148"/>
<dbReference type="NCBIfam" id="TIGR02467">
    <property type="entry name" value="CbiE"/>
    <property type="match status" value="1"/>
</dbReference>
<keyword evidence="3 7" id="KW-0489">Methyltransferase</keyword>
<evidence type="ECO:0000313" key="7">
    <source>
        <dbReference type="EMBL" id="SDH46292.1"/>
    </source>
</evidence>
<name>A0A1G8CLM2_9BACI</name>
<dbReference type="InterPro" id="IPR014776">
    <property type="entry name" value="4pyrrole_Mease_sub2"/>
</dbReference>
<evidence type="ECO:0000256" key="1">
    <source>
        <dbReference type="ARBA" id="ARBA00004953"/>
    </source>
</evidence>
<dbReference type="InterPro" id="IPR000878">
    <property type="entry name" value="4pyrrol_Mease"/>
</dbReference>